<dbReference type="InterPro" id="IPR003495">
    <property type="entry name" value="CobW/HypB/UreG_nucleotide-bd"/>
</dbReference>
<protein>
    <submittedName>
        <fullName evidence="2">G3E family GTPase</fullName>
    </submittedName>
</protein>
<proteinExistence type="predicted"/>
<dbReference type="OrthoDB" id="9808822at2"/>
<name>A0A1Y0ICM0_9GAMM</name>
<accession>A0A1Y0ICM0</accession>
<dbReference type="RefSeq" id="WP_087463013.1">
    <property type="nucleotide sequence ID" value="NZ_CP021425.1"/>
</dbReference>
<dbReference type="CDD" id="cd03112">
    <property type="entry name" value="CobW-like"/>
    <property type="match status" value="1"/>
</dbReference>
<keyword evidence="3" id="KW-1185">Reference proteome</keyword>
<evidence type="ECO:0000259" key="1">
    <source>
        <dbReference type="Pfam" id="PF02492"/>
    </source>
</evidence>
<dbReference type="EMBL" id="CP021425">
    <property type="protein sequence ID" value="ARU58211.1"/>
    <property type="molecule type" value="Genomic_DNA"/>
</dbReference>
<sequence length="360" mass="39928">MKLFTPDTILATQIPTNIITGFLGAGKTTTILHLLANKPAHEEWAVLVNEFGETGIDGALLERTGVNVREIPGGCMCCTNGLPMQIGLNFLLARKPDRLIIEPSGLGHAREVLNILSSEFYEKTVKLEATITLVNPAKLSDKRYLEHDIFRDQLTIADVLIANKTDLCSPEDKAVFQKQANTQDYLATDWVTGGQINPEYLSYPNRLAELRRHTEKMKDEKPPGAGHHPRLLNSPLLKNEPHAMPVAQLPESHTTEIQRSENSDGTFFSYGWVFPESTVLATRSIMDLLYRVQPLRAKGLLNTEEGFKVFQCSDGTVSVMSSDQGNDSRIEIIHNQPLSAKSLEAELLANSQLPGPNIKY</sequence>
<dbReference type="PANTHER" id="PTHR13748">
    <property type="entry name" value="COBW-RELATED"/>
    <property type="match status" value="1"/>
</dbReference>
<dbReference type="SUPFAM" id="SSF52540">
    <property type="entry name" value="P-loop containing nucleoside triphosphate hydrolases"/>
    <property type="match status" value="1"/>
</dbReference>
<organism evidence="2 3">
    <name type="scientific">Oleiphilus messinensis</name>
    <dbReference type="NCBI Taxonomy" id="141451"/>
    <lineage>
        <taxon>Bacteria</taxon>
        <taxon>Pseudomonadati</taxon>
        <taxon>Pseudomonadota</taxon>
        <taxon>Gammaproteobacteria</taxon>
        <taxon>Oceanospirillales</taxon>
        <taxon>Oleiphilaceae</taxon>
        <taxon>Oleiphilus</taxon>
    </lineage>
</organism>
<reference evidence="2 3" key="1">
    <citation type="submission" date="2017-05" db="EMBL/GenBank/DDBJ databases">
        <title>Genomic insights into alkan degradation activity of Oleiphilus messinensis.</title>
        <authorList>
            <person name="Kozyavkin S.A."/>
            <person name="Slesarev A.I."/>
            <person name="Golyshin P.N."/>
            <person name="Korzhenkov A."/>
            <person name="Golyshina O.N."/>
            <person name="Toshchakov S.V."/>
        </authorList>
    </citation>
    <scope>NUCLEOTIDE SEQUENCE [LARGE SCALE GENOMIC DNA]</scope>
    <source>
        <strain evidence="2 3">ME102</strain>
    </source>
</reference>
<feature type="domain" description="CobW/HypB/UreG nucleotide-binding" evidence="1">
    <location>
        <begin position="15"/>
        <end position="181"/>
    </location>
</feature>
<gene>
    <name evidence="2" type="ORF">OLMES_4195</name>
</gene>
<dbReference type="Pfam" id="PF02492">
    <property type="entry name" value="cobW"/>
    <property type="match status" value="1"/>
</dbReference>
<dbReference type="AlphaFoldDB" id="A0A1Y0ICM0"/>
<evidence type="ECO:0000313" key="2">
    <source>
        <dbReference type="EMBL" id="ARU58211.1"/>
    </source>
</evidence>
<dbReference type="GO" id="GO:0005737">
    <property type="term" value="C:cytoplasm"/>
    <property type="evidence" value="ECO:0007669"/>
    <property type="project" value="TreeGrafter"/>
</dbReference>
<dbReference type="InterPro" id="IPR051316">
    <property type="entry name" value="Zinc-reg_GTPase_activator"/>
</dbReference>
<evidence type="ECO:0000313" key="3">
    <source>
        <dbReference type="Proteomes" id="UP000196027"/>
    </source>
</evidence>
<dbReference type="Gene3D" id="3.40.50.300">
    <property type="entry name" value="P-loop containing nucleotide triphosphate hydrolases"/>
    <property type="match status" value="1"/>
</dbReference>
<dbReference type="Proteomes" id="UP000196027">
    <property type="component" value="Chromosome"/>
</dbReference>
<dbReference type="KEGG" id="ome:OLMES_4195"/>
<dbReference type="PANTHER" id="PTHR13748:SF46">
    <property type="entry name" value="ZINC CHAPERONE YEIR"/>
    <property type="match status" value="1"/>
</dbReference>
<dbReference type="InterPro" id="IPR027417">
    <property type="entry name" value="P-loop_NTPase"/>
</dbReference>